<keyword evidence="4" id="KW-1185">Reference proteome</keyword>
<evidence type="ECO:0000313" key="3">
    <source>
        <dbReference type="EMBL" id="MEJ2861717.1"/>
    </source>
</evidence>
<dbReference type="InterPro" id="IPR023214">
    <property type="entry name" value="HAD_sf"/>
</dbReference>
<dbReference type="NCBIfam" id="TIGR01428">
    <property type="entry name" value="HAD_type_II"/>
    <property type="match status" value="1"/>
</dbReference>
<dbReference type="SFLD" id="SFLDG01129">
    <property type="entry name" value="C1.5:_HAD__Beta-PGM__Phosphata"/>
    <property type="match status" value="1"/>
</dbReference>
<dbReference type="PANTHER" id="PTHR43316">
    <property type="entry name" value="HYDROLASE, HALOACID DELAHOGENASE-RELATED"/>
    <property type="match status" value="1"/>
</dbReference>
<accession>A0ABU8M3T9</accession>
<proteinExistence type="inferred from homology"/>
<dbReference type="Gene3D" id="1.10.150.240">
    <property type="entry name" value="Putative phosphatase, domain 2"/>
    <property type="match status" value="1"/>
</dbReference>
<protein>
    <submittedName>
        <fullName evidence="3">Haloacid dehalogenase type II</fullName>
    </submittedName>
</protein>
<gene>
    <name evidence="3" type="ORF">WCD58_11150</name>
</gene>
<dbReference type="SUPFAM" id="SSF56784">
    <property type="entry name" value="HAD-like"/>
    <property type="match status" value="1"/>
</dbReference>
<keyword evidence="2" id="KW-0378">Hydrolase</keyword>
<dbReference type="InterPro" id="IPR006439">
    <property type="entry name" value="HAD-SF_hydro_IA"/>
</dbReference>
<dbReference type="Proteomes" id="UP001369736">
    <property type="component" value="Unassembled WGS sequence"/>
</dbReference>
<comment type="similarity">
    <text evidence="1">Belongs to the HAD-like hydrolase superfamily. S-2-haloalkanoic acid dehalogenase family.</text>
</comment>
<evidence type="ECO:0000256" key="1">
    <source>
        <dbReference type="ARBA" id="ARBA00008106"/>
    </source>
</evidence>
<comment type="caution">
    <text evidence="3">The sequence shown here is derived from an EMBL/GenBank/DDBJ whole genome shotgun (WGS) entry which is preliminary data.</text>
</comment>
<dbReference type="RefSeq" id="WP_337702659.1">
    <property type="nucleotide sequence ID" value="NZ_JBBEGM010000003.1"/>
</dbReference>
<dbReference type="SFLD" id="SFLDS00003">
    <property type="entry name" value="Haloacid_Dehalogenase"/>
    <property type="match status" value="1"/>
</dbReference>
<evidence type="ECO:0000313" key="4">
    <source>
        <dbReference type="Proteomes" id="UP001369736"/>
    </source>
</evidence>
<organism evidence="3 4">
    <name type="scientific">Actinomycetospora flava</name>
    <dbReference type="NCBI Taxonomy" id="3129232"/>
    <lineage>
        <taxon>Bacteria</taxon>
        <taxon>Bacillati</taxon>
        <taxon>Actinomycetota</taxon>
        <taxon>Actinomycetes</taxon>
        <taxon>Pseudonocardiales</taxon>
        <taxon>Pseudonocardiaceae</taxon>
        <taxon>Actinomycetospora</taxon>
    </lineage>
</organism>
<dbReference type="EMBL" id="JBBEGM010000003">
    <property type="protein sequence ID" value="MEJ2861717.1"/>
    <property type="molecule type" value="Genomic_DNA"/>
</dbReference>
<dbReference type="PANTHER" id="PTHR43316:SF3">
    <property type="entry name" value="HALOACID DEHALOGENASE, TYPE II (AFU_ORTHOLOGUE AFUA_2G07750)-RELATED"/>
    <property type="match status" value="1"/>
</dbReference>
<dbReference type="Pfam" id="PF00702">
    <property type="entry name" value="Hydrolase"/>
    <property type="match status" value="1"/>
</dbReference>
<dbReference type="NCBIfam" id="TIGR01493">
    <property type="entry name" value="HAD-SF-IA-v2"/>
    <property type="match status" value="1"/>
</dbReference>
<dbReference type="PRINTS" id="PR00413">
    <property type="entry name" value="HADHALOGNASE"/>
</dbReference>
<dbReference type="InterPro" id="IPR023198">
    <property type="entry name" value="PGP-like_dom2"/>
</dbReference>
<dbReference type="InterPro" id="IPR006328">
    <property type="entry name" value="2-HAD"/>
</dbReference>
<dbReference type="NCBIfam" id="TIGR01509">
    <property type="entry name" value="HAD-SF-IA-v3"/>
    <property type="match status" value="1"/>
</dbReference>
<reference evidence="3 4" key="1">
    <citation type="submission" date="2024-03" db="EMBL/GenBank/DDBJ databases">
        <title>Actinomycetospora sp. OC33-EN07, a novel actinomycete isolated from wild orchid (Aerides multiflora).</title>
        <authorList>
            <person name="Suriyachadkun C."/>
        </authorList>
    </citation>
    <scope>NUCLEOTIDE SEQUENCE [LARGE SCALE GENOMIC DNA]</scope>
    <source>
        <strain evidence="3 4">OC33-EN07</strain>
    </source>
</reference>
<sequence>MTVDTVVFDVLGTLVDQEAGLRDAIRGLVPDVAAAVAGWQGYVAAEHRRVVAGEREYVPADVLDREAAGVVVGEGDLDALAGVTGRLHAWPDTAELLERLAARYEVLALSNADHTTLVRLCAHAGLRWHTALSTEAVRSYKPDPAVYRLAIERVGRPPERILMVAAHAWDLRGAQAAGMRTAFLDRPGADPPGPADRFDHHLAGADELVALLDQSLDQSPA</sequence>
<dbReference type="InterPro" id="IPR036412">
    <property type="entry name" value="HAD-like_sf"/>
</dbReference>
<name>A0ABU8M3T9_9PSEU</name>
<dbReference type="Gene3D" id="3.40.50.1000">
    <property type="entry name" value="HAD superfamily/HAD-like"/>
    <property type="match status" value="1"/>
</dbReference>
<dbReference type="InterPro" id="IPR051540">
    <property type="entry name" value="S-2-haloacid_dehalogenase"/>
</dbReference>
<evidence type="ECO:0000256" key="2">
    <source>
        <dbReference type="ARBA" id="ARBA00022801"/>
    </source>
</evidence>